<sequence length="98" mass="10735">MSAFFIATSRIKDPQKFAEYGAKAGPTLAPFGGELVLKGKAMQTLAGTSAHQAVGIIRFANMEALENWYHSDAYQAIIPLREQAVEMTLVTYQQPKSD</sequence>
<dbReference type="Gene3D" id="3.30.70.100">
    <property type="match status" value="1"/>
</dbReference>
<dbReference type="SUPFAM" id="SSF54909">
    <property type="entry name" value="Dimeric alpha+beta barrel"/>
    <property type="match status" value="1"/>
</dbReference>
<evidence type="ECO:0000259" key="1">
    <source>
        <dbReference type="Pfam" id="PF07045"/>
    </source>
</evidence>
<dbReference type="Pfam" id="PF07045">
    <property type="entry name" value="DUF1330"/>
    <property type="match status" value="1"/>
</dbReference>
<dbReference type="AlphaFoldDB" id="A0A3B0RYR8"/>
<dbReference type="EMBL" id="UOEE01000218">
    <property type="protein sequence ID" value="VAV96201.1"/>
    <property type="molecule type" value="Genomic_DNA"/>
</dbReference>
<dbReference type="InterPro" id="IPR010753">
    <property type="entry name" value="DUF1330"/>
</dbReference>
<name>A0A3B0RYR8_9ZZZZ</name>
<protein>
    <recommendedName>
        <fullName evidence="1">DUF1330 domain-containing protein</fullName>
    </recommendedName>
</protein>
<dbReference type="InterPro" id="IPR011008">
    <property type="entry name" value="Dimeric_a/b-barrel"/>
</dbReference>
<dbReference type="PANTHER" id="PTHR41521">
    <property type="match status" value="1"/>
</dbReference>
<evidence type="ECO:0000313" key="2">
    <source>
        <dbReference type="EMBL" id="VAV96201.1"/>
    </source>
</evidence>
<feature type="domain" description="DUF1330" evidence="1">
    <location>
        <begin position="2"/>
        <end position="90"/>
    </location>
</feature>
<accession>A0A3B0RYR8</accession>
<organism evidence="2">
    <name type="scientific">hydrothermal vent metagenome</name>
    <dbReference type="NCBI Taxonomy" id="652676"/>
    <lineage>
        <taxon>unclassified sequences</taxon>
        <taxon>metagenomes</taxon>
        <taxon>ecological metagenomes</taxon>
    </lineage>
</organism>
<dbReference type="PANTHER" id="PTHR41521:SF4">
    <property type="entry name" value="BLR0684 PROTEIN"/>
    <property type="match status" value="1"/>
</dbReference>
<proteinExistence type="predicted"/>
<reference evidence="2" key="1">
    <citation type="submission" date="2018-06" db="EMBL/GenBank/DDBJ databases">
        <authorList>
            <person name="Zhirakovskaya E."/>
        </authorList>
    </citation>
    <scope>NUCLEOTIDE SEQUENCE</scope>
</reference>
<gene>
    <name evidence="2" type="ORF">MNBD_ALPHA06-838</name>
</gene>